<dbReference type="Proteomes" id="UP001212152">
    <property type="component" value="Unassembled WGS sequence"/>
</dbReference>
<evidence type="ECO:0000256" key="2">
    <source>
        <dbReference type="ARBA" id="ARBA00022723"/>
    </source>
</evidence>
<sequence length="746" mass="81575">MLVDDNLDLTLTGKPRKRLTQSCDRCKIKKRRCSGTQPCSNCSHANARCTMLIEQKKRGPKRPASSSAASRNAPASRSRREPRRLPSPEVTSPSVNDEDEMSSDNDDEDDHEKRDNKSAINATASNLFTSSNETLADDERFFSDDTEDEYTPGDTAITPLEIYEPPQDDSTFSLLTSAEASTENFFSDLTVIDSPALIGTDTPARSRTTSLSSLELLFKNGLPKEFQLHLINCFFTFFAPLNPIVHEQSFFDALASVNPSTSLPRISPALLYAVCAIGALYSTRPELEAMGGRLRASAELGAKAETQLTKGADVVARCLLDIRTFGSTVNGEGNMALFPEAWRIAQKIQLGFESPCETIYSVINAAPSSHDSLWQQDWPEFQSSIEKKHAWWGIFTMDTFAGLTTGYDLAIDESLYMASLLNAESLIRVSPHCLAAERQALEHEHDFGRVAAPQPQMSIHLDLNTLLGGFPKETVFGPTANVPPVPGPAMNHVFTPLTQVHPHIRVAIFLRKILRSTALAAPSTAFVTALHAKLMQLPASFPPQAQRYMAFDQPVISHGTEHVPTDIVHTVLMVFACLSLLHQATVDDAVPRHDVNGTAMSSGDICVAVYRRLNALLEDIYASRFVAQPRGASLTAPPPPPPEMVASPFTAALIAIPAVPLLASANRAPALLFPTLTHVPCLEQTILPTLDEMSMVWPRASRYAAGLRGWAEVVKERGVALAQQMPPRMGVQQGRATPTEYFGFDI</sequence>
<dbReference type="PANTHER" id="PTHR31313:SF81">
    <property type="entry name" value="TY1 ENHANCER ACTIVATOR"/>
    <property type="match status" value="1"/>
</dbReference>
<proteinExistence type="predicted"/>
<keyword evidence="4" id="KW-0805">Transcription regulation</keyword>
<feature type="region of interest" description="Disordered" evidence="8">
    <location>
        <begin position="56"/>
        <end position="130"/>
    </location>
</feature>
<feature type="domain" description="Zn(2)-C6 fungal-type" evidence="9">
    <location>
        <begin position="22"/>
        <end position="51"/>
    </location>
</feature>
<name>A0AAD5TCS4_9FUNG</name>
<evidence type="ECO:0000256" key="1">
    <source>
        <dbReference type="ARBA" id="ARBA00004123"/>
    </source>
</evidence>
<dbReference type="SMART" id="SM00066">
    <property type="entry name" value="GAL4"/>
    <property type="match status" value="1"/>
</dbReference>
<dbReference type="InterPro" id="IPR036864">
    <property type="entry name" value="Zn2-C6_fun-type_DNA-bd_sf"/>
</dbReference>
<dbReference type="GO" id="GO:0006351">
    <property type="term" value="P:DNA-templated transcription"/>
    <property type="evidence" value="ECO:0007669"/>
    <property type="project" value="InterPro"/>
</dbReference>
<dbReference type="CDD" id="cd00067">
    <property type="entry name" value="GAL4"/>
    <property type="match status" value="1"/>
</dbReference>
<keyword evidence="7" id="KW-0539">Nucleus</keyword>
<protein>
    <recommendedName>
        <fullName evidence="9">Zn(2)-C6 fungal-type domain-containing protein</fullName>
    </recommendedName>
</protein>
<evidence type="ECO:0000256" key="7">
    <source>
        <dbReference type="ARBA" id="ARBA00023242"/>
    </source>
</evidence>
<feature type="compositionally biased region" description="Polar residues" evidence="8">
    <location>
        <begin position="118"/>
        <end position="130"/>
    </location>
</feature>
<gene>
    <name evidence="10" type="ORF">HDU87_000537</name>
</gene>
<dbReference type="InterPro" id="IPR007219">
    <property type="entry name" value="XnlR_reg_dom"/>
</dbReference>
<comment type="caution">
    <text evidence="10">The sequence shown here is derived from an EMBL/GenBank/DDBJ whole genome shotgun (WGS) entry which is preliminary data.</text>
</comment>
<evidence type="ECO:0000256" key="8">
    <source>
        <dbReference type="SAM" id="MobiDB-lite"/>
    </source>
</evidence>
<dbReference type="GO" id="GO:0005634">
    <property type="term" value="C:nucleus"/>
    <property type="evidence" value="ECO:0007669"/>
    <property type="project" value="UniProtKB-SubCell"/>
</dbReference>
<dbReference type="InterPro" id="IPR051615">
    <property type="entry name" value="Transcr_Regulatory_Elem"/>
</dbReference>
<dbReference type="GO" id="GO:0000981">
    <property type="term" value="F:DNA-binding transcription factor activity, RNA polymerase II-specific"/>
    <property type="evidence" value="ECO:0007669"/>
    <property type="project" value="InterPro"/>
</dbReference>
<keyword evidence="5" id="KW-0238">DNA-binding</keyword>
<dbReference type="PROSITE" id="PS50048">
    <property type="entry name" value="ZN2_CY6_FUNGAL_2"/>
    <property type="match status" value="1"/>
</dbReference>
<feature type="compositionally biased region" description="Acidic residues" evidence="8">
    <location>
        <begin position="96"/>
        <end position="110"/>
    </location>
</feature>
<dbReference type="PROSITE" id="PS00463">
    <property type="entry name" value="ZN2_CY6_FUNGAL_1"/>
    <property type="match status" value="1"/>
</dbReference>
<evidence type="ECO:0000256" key="6">
    <source>
        <dbReference type="ARBA" id="ARBA00023163"/>
    </source>
</evidence>
<comment type="subcellular location">
    <subcellularLocation>
        <location evidence="1">Nucleus</location>
    </subcellularLocation>
</comment>
<feature type="compositionally biased region" description="Low complexity" evidence="8">
    <location>
        <begin position="62"/>
        <end position="76"/>
    </location>
</feature>
<evidence type="ECO:0000256" key="5">
    <source>
        <dbReference type="ARBA" id="ARBA00023125"/>
    </source>
</evidence>
<dbReference type="PANTHER" id="PTHR31313">
    <property type="entry name" value="TY1 ENHANCER ACTIVATOR"/>
    <property type="match status" value="1"/>
</dbReference>
<dbReference type="EMBL" id="JADGJQ010000103">
    <property type="protein sequence ID" value="KAJ3169744.1"/>
    <property type="molecule type" value="Genomic_DNA"/>
</dbReference>
<organism evidence="10 11">
    <name type="scientific">Geranomyces variabilis</name>
    <dbReference type="NCBI Taxonomy" id="109894"/>
    <lineage>
        <taxon>Eukaryota</taxon>
        <taxon>Fungi</taxon>
        <taxon>Fungi incertae sedis</taxon>
        <taxon>Chytridiomycota</taxon>
        <taxon>Chytridiomycota incertae sedis</taxon>
        <taxon>Chytridiomycetes</taxon>
        <taxon>Spizellomycetales</taxon>
        <taxon>Powellomycetaceae</taxon>
        <taxon>Geranomyces</taxon>
    </lineage>
</organism>
<dbReference type="GO" id="GO:0003677">
    <property type="term" value="F:DNA binding"/>
    <property type="evidence" value="ECO:0007669"/>
    <property type="project" value="UniProtKB-KW"/>
</dbReference>
<evidence type="ECO:0000256" key="4">
    <source>
        <dbReference type="ARBA" id="ARBA00023015"/>
    </source>
</evidence>
<evidence type="ECO:0000313" key="11">
    <source>
        <dbReference type="Proteomes" id="UP001212152"/>
    </source>
</evidence>
<dbReference type="InterPro" id="IPR001138">
    <property type="entry name" value="Zn2Cys6_DnaBD"/>
</dbReference>
<keyword evidence="3" id="KW-0862">Zinc</keyword>
<dbReference type="SUPFAM" id="SSF57701">
    <property type="entry name" value="Zn2/Cys6 DNA-binding domain"/>
    <property type="match status" value="1"/>
</dbReference>
<reference evidence="10" key="1">
    <citation type="submission" date="2020-05" db="EMBL/GenBank/DDBJ databases">
        <title>Phylogenomic resolution of chytrid fungi.</title>
        <authorList>
            <person name="Stajich J.E."/>
            <person name="Amses K."/>
            <person name="Simmons R."/>
            <person name="Seto K."/>
            <person name="Myers J."/>
            <person name="Bonds A."/>
            <person name="Quandt C.A."/>
            <person name="Barry K."/>
            <person name="Liu P."/>
            <person name="Grigoriev I."/>
            <person name="Longcore J.E."/>
            <person name="James T.Y."/>
        </authorList>
    </citation>
    <scope>NUCLEOTIDE SEQUENCE</scope>
    <source>
        <strain evidence="10">JEL0379</strain>
    </source>
</reference>
<evidence type="ECO:0000256" key="3">
    <source>
        <dbReference type="ARBA" id="ARBA00022833"/>
    </source>
</evidence>
<evidence type="ECO:0000313" key="10">
    <source>
        <dbReference type="EMBL" id="KAJ3169744.1"/>
    </source>
</evidence>
<dbReference type="CDD" id="cd12148">
    <property type="entry name" value="fungal_TF_MHR"/>
    <property type="match status" value="1"/>
</dbReference>
<evidence type="ECO:0000259" key="9">
    <source>
        <dbReference type="PROSITE" id="PS50048"/>
    </source>
</evidence>
<keyword evidence="11" id="KW-1185">Reference proteome</keyword>
<keyword evidence="2" id="KW-0479">Metal-binding</keyword>
<dbReference type="Pfam" id="PF04082">
    <property type="entry name" value="Fungal_trans"/>
    <property type="match status" value="1"/>
</dbReference>
<accession>A0AAD5TCS4</accession>
<keyword evidence="6" id="KW-0804">Transcription</keyword>
<dbReference type="GO" id="GO:0008270">
    <property type="term" value="F:zinc ion binding"/>
    <property type="evidence" value="ECO:0007669"/>
    <property type="project" value="InterPro"/>
</dbReference>
<dbReference type="AlphaFoldDB" id="A0AAD5TCS4"/>
<dbReference type="Gene3D" id="4.10.240.10">
    <property type="entry name" value="Zn(2)-C6 fungal-type DNA-binding domain"/>
    <property type="match status" value="1"/>
</dbReference>
<dbReference type="Pfam" id="PF00172">
    <property type="entry name" value="Zn_clus"/>
    <property type="match status" value="1"/>
</dbReference>